<feature type="compositionally biased region" description="Low complexity" evidence="1">
    <location>
        <begin position="101"/>
        <end position="111"/>
    </location>
</feature>
<feature type="region of interest" description="Disordered" evidence="1">
    <location>
        <begin position="80"/>
        <end position="117"/>
    </location>
</feature>
<comment type="caution">
    <text evidence="2">The sequence shown here is derived from an EMBL/GenBank/DDBJ whole genome shotgun (WGS) entry which is preliminary data.</text>
</comment>
<feature type="region of interest" description="Disordered" evidence="1">
    <location>
        <begin position="197"/>
        <end position="217"/>
    </location>
</feature>
<name>A0A0F9W821_9ZZZZ</name>
<dbReference type="SUPFAM" id="SSF48452">
    <property type="entry name" value="TPR-like"/>
    <property type="match status" value="1"/>
</dbReference>
<accession>A0A0F9W821</accession>
<dbReference type="Gene3D" id="1.25.40.10">
    <property type="entry name" value="Tetratricopeptide repeat domain"/>
    <property type="match status" value="1"/>
</dbReference>
<sequence>MPTQRFNALTVRPPLTVTWFVLIAILAGTLTADIVYTKDGRKIQGAVSHEADTVIIKTDDGVVVIPADQVVHIAVETVDEPVDEPAETTPKPPPPPPAPPEGDAAAAAAAKRFSQDKATRPESIVFMLMRRLAATPRGGDVSELRRRVKIWQAKAHDRERRIGGKWLRPGDVTIRRQKFYKEMETLTELSRDLAAVKDKHTDTDKDRKKAEKKRARLRSQIATAMRKTAETWPDEEIRNFLRGIAYYQVKNYASAAKAFERARKSNPLVAAYHQGEGLALVMVEGRELDGVAALVKELHLRRDKPEVARRLSEALKKVPGSKTHENVFKDARALVNSYPDNWLRAPRRSRRMTWQMPGRAGWPSRDNKLPEPPYDRLVVRQAIGIPVDESVLLVDREVVEDALEVFVQIDAETLVPAQVGKSRRQPPRGQTRKLALVTVGDHTFTPVAISADAVFKAGDAVKAFGLGVFPEMGTTVRPLETDLTEVRGKLVPRTRLVAGESASAVLTDDRRLVGVLAGRTDAAAKRGGRGNFIPLKALKTLLSKRSDARYRSSFGARARREVTPTPAPGTHFVVLAVFGEKLD</sequence>
<dbReference type="InterPro" id="IPR009003">
    <property type="entry name" value="Peptidase_S1_PA"/>
</dbReference>
<organism evidence="2">
    <name type="scientific">marine sediment metagenome</name>
    <dbReference type="NCBI Taxonomy" id="412755"/>
    <lineage>
        <taxon>unclassified sequences</taxon>
        <taxon>metagenomes</taxon>
        <taxon>ecological metagenomes</taxon>
    </lineage>
</organism>
<feature type="compositionally biased region" description="Basic and acidic residues" evidence="1">
    <location>
        <begin position="197"/>
        <end position="209"/>
    </location>
</feature>
<gene>
    <name evidence="2" type="ORF">LCGC14_0315560</name>
</gene>
<evidence type="ECO:0000256" key="1">
    <source>
        <dbReference type="SAM" id="MobiDB-lite"/>
    </source>
</evidence>
<dbReference type="InterPro" id="IPR011990">
    <property type="entry name" value="TPR-like_helical_dom_sf"/>
</dbReference>
<dbReference type="AlphaFoldDB" id="A0A0F9W821"/>
<proteinExistence type="predicted"/>
<evidence type="ECO:0000313" key="2">
    <source>
        <dbReference type="EMBL" id="KKN81791.1"/>
    </source>
</evidence>
<dbReference type="EMBL" id="LAZR01000210">
    <property type="protein sequence ID" value="KKN81791.1"/>
    <property type="molecule type" value="Genomic_DNA"/>
</dbReference>
<reference evidence="2" key="1">
    <citation type="journal article" date="2015" name="Nature">
        <title>Complex archaea that bridge the gap between prokaryotes and eukaryotes.</title>
        <authorList>
            <person name="Spang A."/>
            <person name="Saw J.H."/>
            <person name="Jorgensen S.L."/>
            <person name="Zaremba-Niedzwiedzka K."/>
            <person name="Martijn J."/>
            <person name="Lind A.E."/>
            <person name="van Eijk R."/>
            <person name="Schleper C."/>
            <person name="Guy L."/>
            <person name="Ettema T.J."/>
        </authorList>
    </citation>
    <scope>NUCLEOTIDE SEQUENCE</scope>
</reference>
<dbReference type="SUPFAM" id="SSF50494">
    <property type="entry name" value="Trypsin-like serine proteases"/>
    <property type="match status" value="1"/>
</dbReference>
<feature type="compositionally biased region" description="Pro residues" evidence="1">
    <location>
        <begin position="90"/>
        <end position="100"/>
    </location>
</feature>
<protein>
    <submittedName>
        <fullName evidence="2">Uncharacterized protein</fullName>
    </submittedName>
</protein>